<organism evidence="1 2">
    <name type="scientific">Blyttiomyces helicus</name>
    <dbReference type="NCBI Taxonomy" id="388810"/>
    <lineage>
        <taxon>Eukaryota</taxon>
        <taxon>Fungi</taxon>
        <taxon>Fungi incertae sedis</taxon>
        <taxon>Chytridiomycota</taxon>
        <taxon>Chytridiomycota incertae sedis</taxon>
        <taxon>Chytridiomycetes</taxon>
        <taxon>Chytridiomycetes incertae sedis</taxon>
        <taxon>Blyttiomyces</taxon>
    </lineage>
</organism>
<dbReference type="Proteomes" id="UP000269721">
    <property type="component" value="Unassembled WGS sequence"/>
</dbReference>
<sequence length="207" mass="22437">MTTDYPAMTTFLTERLPRVFRTAATFADIGLLRLARLIAGWTMVQASPFLSTRVPRAEIERFSVEGRTLRAIGAETAGIEASLRRVAEAARKGKAALRGDAAVVVTVKNVAKPVVDVGLTDEEWRDKWHAYQRAVAAAVNGSEKASGRGKAFVVDETADHGGLCASESVVEAIQAIAEAGGFKNVHILYKKERQHCNPVSRLIYPTS</sequence>
<name>A0A4P9W1Y1_9FUNG</name>
<proteinExistence type="predicted"/>
<protein>
    <submittedName>
        <fullName evidence="1">Uncharacterized protein</fullName>
    </submittedName>
</protein>
<keyword evidence="2" id="KW-1185">Reference proteome</keyword>
<reference evidence="2" key="1">
    <citation type="journal article" date="2018" name="Nat. Microbiol.">
        <title>Leveraging single-cell genomics to expand the fungal tree of life.</title>
        <authorList>
            <person name="Ahrendt S.R."/>
            <person name="Quandt C.A."/>
            <person name="Ciobanu D."/>
            <person name="Clum A."/>
            <person name="Salamov A."/>
            <person name="Andreopoulos B."/>
            <person name="Cheng J.F."/>
            <person name="Woyke T."/>
            <person name="Pelin A."/>
            <person name="Henrissat B."/>
            <person name="Reynolds N.K."/>
            <person name="Benny G.L."/>
            <person name="Smith M.E."/>
            <person name="James T.Y."/>
            <person name="Grigoriev I.V."/>
        </authorList>
    </citation>
    <scope>NUCLEOTIDE SEQUENCE [LARGE SCALE GENOMIC DNA]</scope>
</reference>
<dbReference type="AlphaFoldDB" id="A0A4P9W1Y1"/>
<evidence type="ECO:0000313" key="1">
    <source>
        <dbReference type="EMBL" id="RKO86124.1"/>
    </source>
</evidence>
<accession>A0A4P9W1Y1</accession>
<dbReference type="EMBL" id="KZ998454">
    <property type="protein sequence ID" value="RKO86124.1"/>
    <property type="molecule type" value="Genomic_DNA"/>
</dbReference>
<dbReference type="OrthoDB" id="294702at2759"/>
<evidence type="ECO:0000313" key="2">
    <source>
        <dbReference type="Proteomes" id="UP000269721"/>
    </source>
</evidence>
<gene>
    <name evidence="1" type="ORF">BDK51DRAFT_47232</name>
</gene>